<dbReference type="Proteomes" id="UP001217417">
    <property type="component" value="Unassembled WGS sequence"/>
</dbReference>
<accession>A0AAD7QSA3</accession>
<evidence type="ECO:0000313" key="3">
    <source>
        <dbReference type="Proteomes" id="UP001217417"/>
    </source>
</evidence>
<feature type="region of interest" description="Disordered" evidence="1">
    <location>
        <begin position="115"/>
        <end position="135"/>
    </location>
</feature>
<keyword evidence="3" id="KW-1185">Reference proteome</keyword>
<feature type="compositionally biased region" description="Basic and acidic residues" evidence="1">
    <location>
        <begin position="319"/>
        <end position="329"/>
    </location>
</feature>
<feature type="compositionally biased region" description="Low complexity" evidence="1">
    <location>
        <begin position="7"/>
        <end position="19"/>
    </location>
</feature>
<name>A0AAD7QSA3_9ASCO</name>
<protein>
    <submittedName>
        <fullName evidence="2">Uncharacterized protein</fullName>
    </submittedName>
</protein>
<feature type="region of interest" description="Disordered" evidence="1">
    <location>
        <begin position="1"/>
        <end position="83"/>
    </location>
</feature>
<feature type="compositionally biased region" description="Polar residues" evidence="1">
    <location>
        <begin position="73"/>
        <end position="83"/>
    </location>
</feature>
<feature type="compositionally biased region" description="Basic and acidic residues" evidence="1">
    <location>
        <begin position="537"/>
        <end position="547"/>
    </location>
</feature>
<gene>
    <name evidence="2" type="ORF">POJ06DRAFT_275654</name>
</gene>
<feature type="compositionally biased region" description="Low complexity" evidence="1">
    <location>
        <begin position="260"/>
        <end position="272"/>
    </location>
</feature>
<feature type="region of interest" description="Disordered" evidence="1">
    <location>
        <begin position="218"/>
        <end position="373"/>
    </location>
</feature>
<dbReference type="RefSeq" id="XP_056044037.1">
    <property type="nucleotide sequence ID" value="XM_056189657.1"/>
</dbReference>
<feature type="compositionally biased region" description="Low complexity" evidence="1">
    <location>
        <begin position="53"/>
        <end position="62"/>
    </location>
</feature>
<dbReference type="EMBL" id="JARPMG010000005">
    <property type="protein sequence ID" value="KAJ8100587.1"/>
    <property type="molecule type" value="Genomic_DNA"/>
</dbReference>
<proteinExistence type="predicted"/>
<evidence type="ECO:0000313" key="2">
    <source>
        <dbReference type="EMBL" id="KAJ8100587.1"/>
    </source>
</evidence>
<organism evidence="2 3">
    <name type="scientific">Lipomyces tetrasporus</name>
    <dbReference type="NCBI Taxonomy" id="54092"/>
    <lineage>
        <taxon>Eukaryota</taxon>
        <taxon>Fungi</taxon>
        <taxon>Dikarya</taxon>
        <taxon>Ascomycota</taxon>
        <taxon>Saccharomycotina</taxon>
        <taxon>Lipomycetes</taxon>
        <taxon>Lipomycetales</taxon>
        <taxon>Lipomycetaceae</taxon>
        <taxon>Lipomyces</taxon>
    </lineage>
</organism>
<evidence type="ECO:0000256" key="1">
    <source>
        <dbReference type="SAM" id="MobiDB-lite"/>
    </source>
</evidence>
<reference evidence="2" key="1">
    <citation type="submission" date="2023-03" db="EMBL/GenBank/DDBJ databases">
        <title>Near-Complete genome sequence of Lipomyces tetrasporous NRRL Y-64009, an oleaginous yeast capable of growing on lignocellulosic hydrolysates.</title>
        <authorList>
            <consortium name="Lawrence Berkeley National Laboratory"/>
            <person name="Jagtap S.S."/>
            <person name="Liu J.-J."/>
            <person name="Walukiewicz H.E."/>
            <person name="Pangilinan J."/>
            <person name="Lipzen A."/>
            <person name="Ahrendt S."/>
            <person name="Koriabine M."/>
            <person name="Cobaugh K."/>
            <person name="Salamov A."/>
            <person name="Yoshinaga Y."/>
            <person name="Ng V."/>
            <person name="Daum C."/>
            <person name="Grigoriev I.V."/>
            <person name="Slininger P.J."/>
            <person name="Dien B.S."/>
            <person name="Jin Y.-S."/>
            <person name="Rao C.V."/>
        </authorList>
    </citation>
    <scope>NUCLEOTIDE SEQUENCE</scope>
    <source>
        <strain evidence="2">NRRL Y-64009</strain>
    </source>
</reference>
<dbReference type="AlphaFoldDB" id="A0AAD7QSA3"/>
<feature type="region of interest" description="Disordered" evidence="1">
    <location>
        <begin position="525"/>
        <end position="547"/>
    </location>
</feature>
<sequence length="568" mass="62351">MSDTGPSESSSSAALTAETIDIPPSLPGKSLLRRSNSLNIRAPKPFLSPPTSAPTTPTAGSSFQPLARHSSLRAPTSRPSSQLSRAASLWSTISSEISGSSDSLILGAFQNSSTQNVDQSSSHSIQPQGNSMGSSHTIAKKLEDVVVPGPPMKDVWLREERKKQRKEAIRSSIMWPTKKIFSKRDDRESQSRLALSISQPYNVSHVLHLEVQDFFHDSSSQVPTVGGKKKEIAPESYKQRKLPPTPLTPPLTPERHNRRSNVPNAVAAVPVSSAPPSPADSDPRSPSMILPASWRRRSRGSGLSEAESKVRSSAPTTPDSKKSKARDSNHVLSPRGLSLPPTPPHRSGCRRSAQSPQKNPPSRPNRPESTWYDDEDKDILEYIMDSYYRQSMSMIYSDVKVQHPEILSNGDRLSLNSRRPSAVTIYDSEDQCLPEVHDIKDLPLQPIPPLRLSSSRLSFESDYSSASSVSSLPVNAPSASPVPVKVQRTMMNMNPLSRSHTSAPIPPRMQSLKYSAKCTLKHERRISEEPDDLSTYDSRHSTKSAVDRRVSKERVGYESPVLGTAAFL</sequence>
<comment type="caution">
    <text evidence="2">The sequence shown here is derived from an EMBL/GenBank/DDBJ whole genome shotgun (WGS) entry which is preliminary data.</text>
</comment>
<feature type="compositionally biased region" description="Pro residues" evidence="1">
    <location>
        <begin position="243"/>
        <end position="252"/>
    </location>
</feature>
<dbReference type="GeneID" id="80884823"/>